<accession>A0A076NQJ2</accession>
<gene>
    <name evidence="8" type="primary">yidG</name>
    <name evidence="7" type="ORF">CIMIT_11555</name>
    <name evidence="8" type="ORF">SAMEA4535761_02368</name>
</gene>
<proteinExistence type="predicted"/>
<feature type="transmembrane region" description="Helical" evidence="5">
    <location>
        <begin position="44"/>
        <end position="63"/>
    </location>
</feature>
<evidence type="ECO:0000313" key="9">
    <source>
        <dbReference type="Proteomes" id="UP000028780"/>
    </source>
</evidence>
<evidence type="ECO:0000256" key="2">
    <source>
        <dbReference type="ARBA" id="ARBA00022692"/>
    </source>
</evidence>
<keyword evidence="4 5" id="KW-0472">Membrane</keyword>
<dbReference type="Pfam" id="PF02656">
    <property type="entry name" value="DUF202"/>
    <property type="match status" value="1"/>
</dbReference>
<dbReference type="AlphaFoldDB" id="A0A076NQJ2"/>
<evidence type="ECO:0000256" key="5">
    <source>
        <dbReference type="SAM" id="Phobius"/>
    </source>
</evidence>
<dbReference type="STRING" id="156978.CIMIT_11555"/>
<evidence type="ECO:0000256" key="3">
    <source>
        <dbReference type="ARBA" id="ARBA00022989"/>
    </source>
</evidence>
<evidence type="ECO:0000259" key="6">
    <source>
        <dbReference type="Pfam" id="PF02656"/>
    </source>
</evidence>
<dbReference type="eggNOG" id="COG2149">
    <property type="taxonomic scope" value="Bacteria"/>
</dbReference>
<evidence type="ECO:0000256" key="1">
    <source>
        <dbReference type="ARBA" id="ARBA00004127"/>
    </source>
</evidence>
<feature type="transmembrane region" description="Helical" evidence="5">
    <location>
        <begin position="84"/>
        <end position="106"/>
    </location>
</feature>
<keyword evidence="3 5" id="KW-1133">Transmembrane helix</keyword>
<reference evidence="7 9" key="1">
    <citation type="submission" date="2014-08" db="EMBL/GenBank/DDBJ databases">
        <title>Complete genome sequence of Corynebacterium imitans DSM 44264, isolated from a five-month-old boy with suspected pharyngeal diphtheria.</title>
        <authorList>
            <person name="Mollmann S."/>
            <person name="Albersmeier A."/>
            <person name="Ruckert C."/>
            <person name="Tauch A."/>
        </authorList>
    </citation>
    <scope>NUCLEOTIDE SEQUENCE [LARGE SCALE GENOMIC DNA]</scope>
    <source>
        <strain evidence="7 9">DSM 44264</strain>
    </source>
</reference>
<organism evidence="7 9">
    <name type="scientific">Corynebacterium imitans</name>
    <dbReference type="NCBI Taxonomy" id="156978"/>
    <lineage>
        <taxon>Bacteria</taxon>
        <taxon>Bacillati</taxon>
        <taxon>Actinomycetota</taxon>
        <taxon>Actinomycetes</taxon>
        <taxon>Mycobacteriales</taxon>
        <taxon>Corynebacteriaceae</taxon>
        <taxon>Corynebacterium</taxon>
    </lineage>
</organism>
<dbReference type="Proteomes" id="UP000028780">
    <property type="component" value="Chromosome"/>
</dbReference>
<feature type="domain" description="DUF202" evidence="6">
    <location>
        <begin position="9"/>
        <end position="70"/>
    </location>
</feature>
<keyword evidence="2 5" id="KW-0812">Transmembrane</keyword>
<dbReference type="RefSeq" id="WP_038593144.1">
    <property type="nucleotide sequence ID" value="NZ_CP009211.1"/>
</dbReference>
<dbReference type="InterPro" id="IPR003807">
    <property type="entry name" value="DUF202"/>
</dbReference>
<evidence type="ECO:0000256" key="4">
    <source>
        <dbReference type="ARBA" id="ARBA00023136"/>
    </source>
</evidence>
<reference evidence="8 10" key="2">
    <citation type="submission" date="2017-06" db="EMBL/GenBank/DDBJ databases">
        <authorList>
            <consortium name="Pathogen Informatics"/>
        </authorList>
    </citation>
    <scope>NUCLEOTIDE SEQUENCE [LARGE SCALE GENOMIC DNA]</scope>
    <source>
        <strain evidence="8 10">NCTC13015</strain>
    </source>
</reference>
<evidence type="ECO:0000313" key="7">
    <source>
        <dbReference type="EMBL" id="AIJ34426.1"/>
    </source>
</evidence>
<dbReference type="KEGG" id="cii:CIMIT_11555"/>
<name>A0A076NQJ2_9CORY</name>
<protein>
    <submittedName>
        <fullName evidence="8">Hypothetical membrane protein</fullName>
    </submittedName>
</protein>
<dbReference type="Proteomes" id="UP000215374">
    <property type="component" value="Chromosome 1"/>
</dbReference>
<comment type="subcellular location">
    <subcellularLocation>
        <location evidence="1">Endomembrane system</location>
        <topology evidence="1">Multi-pass membrane protein</topology>
    </subcellularLocation>
</comment>
<dbReference type="EMBL" id="CP009211">
    <property type="protein sequence ID" value="AIJ34426.1"/>
    <property type="molecule type" value="Genomic_DNA"/>
</dbReference>
<dbReference type="GO" id="GO:0012505">
    <property type="term" value="C:endomembrane system"/>
    <property type="evidence" value="ECO:0007669"/>
    <property type="project" value="UniProtKB-SubCell"/>
</dbReference>
<dbReference type="EMBL" id="LT906467">
    <property type="protein sequence ID" value="SNV87155.1"/>
    <property type="molecule type" value="Genomic_DNA"/>
</dbReference>
<evidence type="ECO:0000313" key="10">
    <source>
        <dbReference type="Proteomes" id="UP000215374"/>
    </source>
</evidence>
<dbReference type="OrthoDB" id="3701077at2"/>
<dbReference type="HOGENOM" id="CLU_150487_1_1_11"/>
<sequence>MTRQIPVADPGLQPERTALSWGRTALAMLVCSSVLMRWSSAYPGVIFTVIVLLALVAVVIIAMNRRLYRHDAVHLANERSAPNTPAVAAMTLAMCVLGGLGLYVVLAA</sequence>
<evidence type="ECO:0000313" key="8">
    <source>
        <dbReference type="EMBL" id="SNV87155.1"/>
    </source>
</evidence>
<keyword evidence="9" id="KW-1185">Reference proteome</keyword>